<comment type="caution">
    <text evidence="2">The sequence shown here is derived from an EMBL/GenBank/DDBJ whole genome shotgun (WGS) entry which is preliminary data.</text>
</comment>
<accession>A0A2B7Y816</accession>
<dbReference type="AlphaFoldDB" id="A0A2B7Y816"/>
<organism evidence="2 3">
    <name type="scientific">Polytolypa hystricis (strain UAMH7299)</name>
    <dbReference type="NCBI Taxonomy" id="1447883"/>
    <lineage>
        <taxon>Eukaryota</taxon>
        <taxon>Fungi</taxon>
        <taxon>Dikarya</taxon>
        <taxon>Ascomycota</taxon>
        <taxon>Pezizomycotina</taxon>
        <taxon>Eurotiomycetes</taxon>
        <taxon>Eurotiomycetidae</taxon>
        <taxon>Onygenales</taxon>
        <taxon>Onygenales incertae sedis</taxon>
        <taxon>Polytolypa</taxon>
    </lineage>
</organism>
<dbReference type="OrthoDB" id="4456362at2759"/>
<dbReference type="InterPro" id="IPR037401">
    <property type="entry name" value="SnoaL-like"/>
</dbReference>
<gene>
    <name evidence="2" type="ORF">AJ80_05072</name>
</gene>
<dbReference type="Pfam" id="PF13577">
    <property type="entry name" value="SnoaL_4"/>
    <property type="match status" value="1"/>
</dbReference>
<evidence type="ECO:0000259" key="1">
    <source>
        <dbReference type="Pfam" id="PF13577"/>
    </source>
</evidence>
<proteinExistence type="predicted"/>
<dbReference type="Proteomes" id="UP000224634">
    <property type="component" value="Unassembled WGS sequence"/>
</dbReference>
<keyword evidence="3" id="KW-1185">Reference proteome</keyword>
<evidence type="ECO:0000313" key="3">
    <source>
        <dbReference type="Proteomes" id="UP000224634"/>
    </source>
</evidence>
<name>A0A2B7Y816_POLH7</name>
<reference evidence="2 3" key="1">
    <citation type="submission" date="2017-10" db="EMBL/GenBank/DDBJ databases">
        <title>Comparative genomics in systemic dimorphic fungi from Ajellomycetaceae.</title>
        <authorList>
            <person name="Munoz J.F."/>
            <person name="Mcewen J.G."/>
            <person name="Clay O.K."/>
            <person name="Cuomo C.A."/>
        </authorList>
    </citation>
    <scope>NUCLEOTIDE SEQUENCE [LARGE SCALE GENOMIC DNA]</scope>
    <source>
        <strain evidence="2 3">UAMH7299</strain>
    </source>
</reference>
<dbReference type="InterPro" id="IPR032710">
    <property type="entry name" value="NTF2-like_dom_sf"/>
</dbReference>
<dbReference type="Gene3D" id="3.10.450.50">
    <property type="match status" value="1"/>
</dbReference>
<protein>
    <recommendedName>
        <fullName evidence="1">SnoaL-like domain-containing protein</fullName>
    </recommendedName>
</protein>
<feature type="domain" description="SnoaL-like" evidence="1">
    <location>
        <begin position="6"/>
        <end position="137"/>
    </location>
</feature>
<dbReference type="SUPFAM" id="SSF54427">
    <property type="entry name" value="NTF2-like"/>
    <property type="match status" value="1"/>
</dbReference>
<dbReference type="STRING" id="1447883.A0A2B7Y816"/>
<dbReference type="EMBL" id="PDNA01000071">
    <property type="protein sequence ID" value="PGH16757.1"/>
    <property type="molecule type" value="Genomic_DNA"/>
</dbReference>
<evidence type="ECO:0000313" key="2">
    <source>
        <dbReference type="EMBL" id="PGH16757.1"/>
    </source>
</evidence>
<sequence>MAPVSAQDSAIIHHKKAQYCRLSDCGQWDELAPIFLDSCKFIFTDPQDNIVDEGGIYYDFPTKDKFFGFLKSSMSLLQTIHIVGPAELEQTAPDEIKAVWPLTYQTATKGPAGGFHGTGGGHYFETWKKVGDDWFIGDLKMKRIFWKTVIYPE</sequence>